<feature type="transmembrane region" description="Helical" evidence="6">
    <location>
        <begin position="170"/>
        <end position="190"/>
    </location>
</feature>
<feature type="transmembrane region" description="Helical" evidence="6">
    <location>
        <begin position="383"/>
        <end position="405"/>
    </location>
</feature>
<dbReference type="InterPro" id="IPR050833">
    <property type="entry name" value="Poly_Biosynth_Transport"/>
</dbReference>
<evidence type="ECO:0000256" key="1">
    <source>
        <dbReference type="ARBA" id="ARBA00004651"/>
    </source>
</evidence>
<evidence type="ECO:0000313" key="7">
    <source>
        <dbReference type="EMBL" id="AAK20703.1"/>
    </source>
</evidence>
<feature type="transmembrane region" description="Helical" evidence="6">
    <location>
        <begin position="357"/>
        <end position="377"/>
    </location>
</feature>
<sequence>MTKKSITRNFIFNTILTMSSFIFPLISFPYVSRVLMADGLGRVTFASSIIDYALTFAMLGMPLYGVKVCAGYIKNKEKLSQTVRELLVINLLVGFLVMLLLATMVIIIPRFRQEWQLIIITSSTIPLNIIGIEWLYKALEDYSYISIRTLTFKILGFLLMFLVVRTKDDYMVYAAITVLASHGSFILNFFRSRTFLLENISQRLNLKQHIKPLLILFFLSVSWTIYKNTDVVMMGFLTSDTEIGYYSTALKIRSIVLSVVTSLGTVVLPRLVKYYKEGKYNEAKKILNKSSSFIMLSSLYFIGYIVINAREIILFIAGRNYLGAIPTLQVSIFSAIFVGYSIMYGTNILVSIGKENVTIQASIIGVVLNICLNFIMIPKFAALGAGIATSIGEAVMVLYEIIYLGKDGWSYFERLNILKIIVVFIFSTFMLYIMKDFFVGYPLFIYIVISGVIYSIIYIFGLMILRENLLSSWKISILNRFNIIKE</sequence>
<reference evidence="7" key="3">
    <citation type="journal article" date="2001" name="Infect. Immun.">
        <title>Molecular characterization of Streptococcus pneumoniae type 4, 6B, 8, and 18C capsular polysaccharide gene clusters.</title>
        <authorList>
            <person name="Jiang S.-M."/>
            <person name="Wang L."/>
            <person name="Reeves P.R."/>
        </authorList>
    </citation>
    <scope>NUCLEOTIDE SEQUENCE</scope>
</reference>
<evidence type="ECO:0000256" key="2">
    <source>
        <dbReference type="ARBA" id="ARBA00022475"/>
    </source>
</evidence>
<keyword evidence="3 6" id="KW-0812">Transmembrane</keyword>
<dbReference type="PANTHER" id="PTHR30250">
    <property type="entry name" value="PST FAMILY PREDICTED COLANIC ACID TRANSPORTER"/>
    <property type="match status" value="1"/>
</dbReference>
<dbReference type="EMBL" id="AF316641">
    <property type="protein sequence ID" value="AAK20703.1"/>
    <property type="molecule type" value="Genomic_DNA"/>
</dbReference>
<feature type="transmembrane region" description="Helical" evidence="6">
    <location>
        <begin position="417"/>
        <end position="434"/>
    </location>
</feature>
<dbReference type="GO" id="GO:0005886">
    <property type="term" value="C:plasma membrane"/>
    <property type="evidence" value="ECO:0007669"/>
    <property type="project" value="UniProtKB-SubCell"/>
</dbReference>
<keyword evidence="5 6" id="KW-0472">Membrane</keyword>
<feature type="transmembrane region" description="Helical" evidence="6">
    <location>
        <begin position="330"/>
        <end position="350"/>
    </location>
</feature>
<dbReference type="CDD" id="cd13128">
    <property type="entry name" value="MATE_Wzx_like"/>
    <property type="match status" value="1"/>
</dbReference>
<dbReference type="EMBL" id="CR931644">
    <property type="protein sequence ID" value="CAI32955.1"/>
    <property type="molecule type" value="Genomic_DNA"/>
</dbReference>
<reference evidence="8" key="1">
    <citation type="journal article" date="1999" name="J. Bacteriol.">
        <title>Characterization of the type 8 capsular gene cluster of Streptococcus pneumoniae.</title>
        <authorList>
            <person name="Munoz R."/>
            <person name="Mollerach M."/>
            <person name="Lopez R."/>
            <person name="Garcia E."/>
        </authorList>
    </citation>
    <scope>NUCLEOTIDE SEQUENCE</scope>
</reference>
<evidence type="ECO:0000313" key="8">
    <source>
        <dbReference type="EMBL" id="CAB43612.1"/>
    </source>
</evidence>
<keyword evidence="4 6" id="KW-1133">Transmembrane helix</keyword>
<protein>
    <submittedName>
        <fullName evidence="7 9">Wzx</fullName>
    </submittedName>
    <submittedName>
        <fullName evidence="8">Oligosaccharide repeat unit transporter</fullName>
    </submittedName>
</protein>
<accession>Q9X9A6</accession>
<dbReference type="PANTHER" id="PTHR30250:SF11">
    <property type="entry name" value="O-ANTIGEN TRANSPORTER-RELATED"/>
    <property type="match status" value="1"/>
</dbReference>
<dbReference type="AlphaFoldDB" id="Q9X9A6"/>
<feature type="transmembrane region" description="Helical" evidence="6">
    <location>
        <begin position="293"/>
        <end position="318"/>
    </location>
</feature>
<comment type="subcellular location">
    <subcellularLocation>
        <location evidence="1">Cell membrane</location>
        <topology evidence="1">Multi-pass membrane protein</topology>
    </subcellularLocation>
</comment>
<evidence type="ECO:0000256" key="6">
    <source>
        <dbReference type="SAM" id="Phobius"/>
    </source>
</evidence>
<dbReference type="EMBL" id="AJ239004">
    <property type="protein sequence ID" value="CAB43612.1"/>
    <property type="molecule type" value="Genomic_DNA"/>
</dbReference>
<feature type="transmembrane region" description="Helical" evidence="6">
    <location>
        <begin position="145"/>
        <end position="164"/>
    </location>
</feature>
<feature type="transmembrane region" description="Helical" evidence="6">
    <location>
        <begin position="87"/>
        <end position="109"/>
    </location>
</feature>
<feature type="transmembrane region" description="Helical" evidence="6">
    <location>
        <begin position="210"/>
        <end position="226"/>
    </location>
</feature>
<proteinExistence type="predicted"/>
<evidence type="ECO:0000256" key="5">
    <source>
        <dbReference type="ARBA" id="ARBA00023136"/>
    </source>
</evidence>
<evidence type="ECO:0000313" key="9">
    <source>
        <dbReference type="EMBL" id="CAI32955.1"/>
    </source>
</evidence>
<feature type="transmembrane region" description="Helical" evidence="6">
    <location>
        <begin position="115"/>
        <end position="136"/>
    </location>
</feature>
<dbReference type="InterPro" id="IPR002797">
    <property type="entry name" value="Polysacc_synth"/>
</dbReference>
<name>Q9X9A6_STREE</name>
<feature type="transmembrane region" description="Helical" evidence="6">
    <location>
        <begin position="440"/>
        <end position="465"/>
    </location>
</feature>
<reference evidence="7" key="2">
    <citation type="submission" date="2000-10" db="EMBL/GenBank/DDBJ databases">
        <authorList>
            <person name="Jiang S.-M."/>
            <person name="Wang L."/>
            <person name="Reeves P.R."/>
        </authorList>
    </citation>
    <scope>NUCLEOTIDE SEQUENCE</scope>
</reference>
<evidence type="ECO:0000256" key="4">
    <source>
        <dbReference type="ARBA" id="ARBA00022989"/>
    </source>
</evidence>
<dbReference type="Pfam" id="PF01943">
    <property type="entry name" value="Polysacc_synt"/>
    <property type="match status" value="1"/>
</dbReference>
<reference evidence="9" key="4">
    <citation type="journal article" date="2006" name="PLoS Genet.">
        <title>Genetic analysis of the capsular biosynthetic locus from all 90 pneumococcal serotypes.</title>
        <authorList>
            <person name="Bentley S.D."/>
            <person name="Aanensen D.M."/>
            <person name="Mavroidi A."/>
            <person name="Saunders D."/>
            <person name="Rabbinowitsch E."/>
            <person name="Collins M."/>
            <person name="Donohoe K."/>
            <person name="Harris D."/>
            <person name="Murphy L."/>
            <person name="Quail M.A."/>
            <person name="Samuel G."/>
            <person name="Skovsted I.C."/>
            <person name="Kaltoft M.S."/>
            <person name="Barrell B."/>
            <person name="Reeves P.R."/>
            <person name="Parkhill J."/>
            <person name="Spratt B.G."/>
        </authorList>
    </citation>
    <scope>NUCLEOTIDE SEQUENCE</scope>
    <source>
        <strain evidence="9">573/62</strain>
    </source>
</reference>
<organism evidence="8">
    <name type="scientific">Streptococcus pneumoniae</name>
    <dbReference type="NCBI Taxonomy" id="1313"/>
    <lineage>
        <taxon>Bacteria</taxon>
        <taxon>Bacillati</taxon>
        <taxon>Bacillota</taxon>
        <taxon>Bacilli</taxon>
        <taxon>Lactobacillales</taxon>
        <taxon>Streptococcaceae</taxon>
        <taxon>Streptococcus</taxon>
    </lineage>
</organism>
<feature type="transmembrane region" description="Helical" evidence="6">
    <location>
        <begin position="43"/>
        <end position="66"/>
    </location>
</feature>
<gene>
    <name evidence="8" type="primary">cap8I</name>
    <name evidence="7" type="synonym">wzx</name>
    <name evidence="9" type="ORF">SPC08_0012</name>
</gene>
<feature type="transmembrane region" description="Helical" evidence="6">
    <location>
        <begin position="252"/>
        <end position="272"/>
    </location>
</feature>
<evidence type="ECO:0000256" key="3">
    <source>
        <dbReference type="ARBA" id="ARBA00022692"/>
    </source>
</evidence>
<dbReference type="RefSeq" id="WP_000163162.1">
    <property type="nucleotide sequence ID" value="NZ_CHSB01000008.1"/>
</dbReference>
<keyword evidence="2" id="KW-1003">Cell membrane</keyword>
<feature type="transmembrane region" description="Helical" evidence="6">
    <location>
        <begin position="12"/>
        <end position="31"/>
    </location>
</feature>